<organism evidence="2 3">
    <name type="scientific">Amycolatopsis nalaikhensis</name>
    <dbReference type="NCBI Taxonomy" id="715472"/>
    <lineage>
        <taxon>Bacteria</taxon>
        <taxon>Bacillati</taxon>
        <taxon>Actinomycetota</taxon>
        <taxon>Actinomycetes</taxon>
        <taxon>Pseudonocardiales</taxon>
        <taxon>Pseudonocardiaceae</taxon>
        <taxon>Amycolatopsis</taxon>
    </lineage>
</organism>
<dbReference type="EMBL" id="CP127173">
    <property type="protein sequence ID" value="WIV55787.1"/>
    <property type="molecule type" value="Genomic_DNA"/>
</dbReference>
<dbReference type="Gene3D" id="3.30.2140.10">
    <property type="entry name" value="Arylamine N-acetyltransferase"/>
    <property type="match status" value="1"/>
</dbReference>
<evidence type="ECO:0000313" key="2">
    <source>
        <dbReference type="EMBL" id="WIV55787.1"/>
    </source>
</evidence>
<gene>
    <name evidence="2" type="ORF">QP939_44445</name>
</gene>
<dbReference type="InterPro" id="IPR038765">
    <property type="entry name" value="Papain-like_cys_pep_sf"/>
</dbReference>
<reference evidence="2 3" key="1">
    <citation type="submission" date="2023-06" db="EMBL/GenBank/DDBJ databases">
        <authorList>
            <person name="Oyuntsetseg B."/>
            <person name="Kim S.B."/>
        </authorList>
    </citation>
    <scope>NUCLEOTIDE SEQUENCE [LARGE SCALE GENOMIC DNA]</scope>
    <source>
        <strain evidence="2 3">2-2</strain>
    </source>
</reference>
<dbReference type="PANTHER" id="PTHR11786:SF0">
    <property type="entry name" value="ARYLAMINE N-ACETYLTRANSFERASE 4-RELATED"/>
    <property type="match status" value="1"/>
</dbReference>
<dbReference type="PANTHER" id="PTHR11786">
    <property type="entry name" value="N-HYDROXYARYLAMINE O-ACETYLTRANSFERASE"/>
    <property type="match status" value="1"/>
</dbReference>
<dbReference type="RefSeq" id="WP_285452848.1">
    <property type="nucleotide sequence ID" value="NZ_CP127173.1"/>
</dbReference>
<sequence length="189" mass="20655">MGSADELNGAFAVLLRALGFDVRLLGGRVWRREGGFGPPLDHLALRVDLGEPWLADVGFGRFSLRPLPLVDGAVQDDPAGRFEIRAAPRGDLDVLLDGGVVYRLEQRPRELAEFEAMAWWHSTSPRSRFTGGPTCSLATPGGRITLAGDRLIETVAGQRTERRLASDAEVLAAYREHFGIVLDRVPRAV</sequence>
<evidence type="ECO:0000313" key="3">
    <source>
        <dbReference type="Proteomes" id="UP001227101"/>
    </source>
</evidence>
<evidence type="ECO:0000256" key="1">
    <source>
        <dbReference type="ARBA" id="ARBA00006547"/>
    </source>
</evidence>
<accession>A0ABY8XJL1</accession>
<dbReference type="Gene3D" id="2.40.128.150">
    <property type="entry name" value="Cysteine proteinases"/>
    <property type="match status" value="1"/>
</dbReference>
<name>A0ABY8XJL1_9PSEU</name>
<keyword evidence="3" id="KW-1185">Reference proteome</keyword>
<dbReference type="InterPro" id="IPR001447">
    <property type="entry name" value="Arylamine_N-AcTrfase"/>
</dbReference>
<dbReference type="Proteomes" id="UP001227101">
    <property type="component" value="Chromosome"/>
</dbReference>
<protein>
    <submittedName>
        <fullName evidence="2">Arylamine N-acetyltransferase</fullName>
    </submittedName>
</protein>
<dbReference type="SUPFAM" id="SSF54001">
    <property type="entry name" value="Cysteine proteinases"/>
    <property type="match status" value="1"/>
</dbReference>
<dbReference type="Pfam" id="PF00797">
    <property type="entry name" value="Acetyltransf_2"/>
    <property type="match status" value="1"/>
</dbReference>
<proteinExistence type="inferred from homology"/>
<comment type="similarity">
    <text evidence="1">Belongs to the arylamine N-acetyltransferase family.</text>
</comment>